<dbReference type="CDD" id="cd03134">
    <property type="entry name" value="GATase1_PfpI_like"/>
    <property type="match status" value="1"/>
</dbReference>
<dbReference type="KEGG" id="odi:ODI_R2351"/>
<evidence type="ECO:0000313" key="4">
    <source>
        <dbReference type="EMBL" id="SOE49857.1"/>
    </source>
</evidence>
<dbReference type="AlphaFoldDB" id="A0A1C3JYQ2"/>
<evidence type="ECO:0000259" key="2">
    <source>
        <dbReference type="Pfam" id="PF01965"/>
    </source>
</evidence>
<name>A0A1C3JYQ2_9BURK</name>
<dbReference type="PANTHER" id="PTHR42733:SF12">
    <property type="entry name" value="PROTEINASE"/>
    <property type="match status" value="1"/>
</dbReference>
<dbReference type="RefSeq" id="WP_067750278.1">
    <property type="nucleotide sequence ID" value="NZ_LT907988.1"/>
</dbReference>
<sequence length="182" mass="19542">MTLSLKQHHIAILALDGFEQSELESPRDALKAAGAKVSVVSTETAPIQGMKHDEKGSKVPVDLTWAQADPADFTGVILPGGVANADAIRTDAKAQAFVRAIDKMNKPLAVICHGAWLLISSDLARGRTLTSWPSLQDDLRNAGAQWVDQEVVQDGNWVSSRKPDDLPAFNAAFIRQLSGPHA</sequence>
<dbReference type="Proteomes" id="UP000078558">
    <property type="component" value="Chromosome I"/>
</dbReference>
<feature type="domain" description="DJ-1/PfpI" evidence="2">
    <location>
        <begin position="9"/>
        <end position="175"/>
    </location>
</feature>
<dbReference type="Gene3D" id="3.40.50.880">
    <property type="match status" value="1"/>
</dbReference>
<evidence type="ECO:0000313" key="3">
    <source>
        <dbReference type="EMBL" id="SBT24284.1"/>
    </source>
</evidence>
<evidence type="ECO:0000313" key="5">
    <source>
        <dbReference type="Proteomes" id="UP000078558"/>
    </source>
</evidence>
<gene>
    <name evidence="3" type="ORF">ODI_00486</name>
    <name evidence="4" type="ORF">ODI_R2351</name>
</gene>
<dbReference type="EMBL" id="FLRC01000007">
    <property type="protein sequence ID" value="SBT24284.1"/>
    <property type="molecule type" value="Genomic_DNA"/>
</dbReference>
<dbReference type="NCBIfam" id="TIGR01382">
    <property type="entry name" value="PfpI"/>
    <property type="match status" value="1"/>
</dbReference>
<dbReference type="PANTHER" id="PTHR42733">
    <property type="entry name" value="DJ-1 PROTEIN"/>
    <property type="match status" value="1"/>
</dbReference>
<dbReference type="PROSITE" id="PS51276">
    <property type="entry name" value="PEPTIDASE_C56_PFPI"/>
    <property type="match status" value="1"/>
</dbReference>
<comment type="similarity">
    <text evidence="1">Belongs to the peptidase C56 family.</text>
</comment>
<dbReference type="EMBL" id="LT907988">
    <property type="protein sequence ID" value="SOE49857.1"/>
    <property type="molecule type" value="Genomic_DNA"/>
</dbReference>
<reference evidence="4 5" key="2">
    <citation type="submission" date="2017-08" db="EMBL/GenBank/DDBJ databases">
        <authorList>
            <person name="de Groot N.N."/>
        </authorList>
    </citation>
    <scope>NUCLEOTIDE SEQUENCE [LARGE SCALE GENOMIC DNA]</scope>
    <source>
        <strain evidence="4">Orrdi1</strain>
    </source>
</reference>
<protein>
    <submittedName>
        <fullName evidence="3">ThiJ/PfpI family protein</fullName>
    </submittedName>
</protein>
<keyword evidence="5" id="KW-1185">Reference proteome</keyword>
<organism evidence="3 5">
    <name type="scientific">Orrella dioscoreae</name>
    <dbReference type="NCBI Taxonomy" id="1851544"/>
    <lineage>
        <taxon>Bacteria</taxon>
        <taxon>Pseudomonadati</taxon>
        <taxon>Pseudomonadota</taxon>
        <taxon>Betaproteobacteria</taxon>
        <taxon>Burkholderiales</taxon>
        <taxon>Alcaligenaceae</taxon>
        <taxon>Orrella</taxon>
    </lineage>
</organism>
<dbReference type="InterPro" id="IPR029062">
    <property type="entry name" value="Class_I_gatase-like"/>
</dbReference>
<proteinExistence type="inferred from homology"/>
<dbReference type="Pfam" id="PF01965">
    <property type="entry name" value="DJ-1_PfpI"/>
    <property type="match status" value="1"/>
</dbReference>
<evidence type="ECO:0000256" key="1">
    <source>
        <dbReference type="ARBA" id="ARBA00008542"/>
    </source>
</evidence>
<dbReference type="InterPro" id="IPR006286">
    <property type="entry name" value="C56_PfpI-like"/>
</dbReference>
<dbReference type="STRING" id="1851544.ODI_00486"/>
<dbReference type="InterPro" id="IPR002818">
    <property type="entry name" value="DJ-1/PfpI"/>
</dbReference>
<dbReference type="SUPFAM" id="SSF52317">
    <property type="entry name" value="Class I glutamine amidotransferase-like"/>
    <property type="match status" value="1"/>
</dbReference>
<accession>A0A1C3JYQ2</accession>
<dbReference type="OrthoDB" id="9792284at2"/>
<reference evidence="3 5" key="1">
    <citation type="submission" date="2016-06" db="EMBL/GenBank/DDBJ databases">
        <authorList>
            <person name="Kjaerup R.B."/>
            <person name="Dalgaard T.S."/>
            <person name="Juul-Madsen H.R."/>
        </authorList>
    </citation>
    <scope>NUCLEOTIDE SEQUENCE [LARGE SCALE GENOMIC DNA]</scope>
    <source>
        <strain evidence="3">Orrdi1</strain>
    </source>
</reference>